<dbReference type="OMA" id="TPQSEWG"/>
<dbReference type="FunFam" id="1.10.287.70:FF:000155">
    <property type="entry name" value="potassium channel subfamily K member 16"/>
    <property type="match status" value="1"/>
</dbReference>
<dbReference type="SUPFAM" id="SSF81324">
    <property type="entry name" value="Voltage-gated potassium channels"/>
    <property type="match status" value="2"/>
</dbReference>
<dbReference type="STRING" id="6669.E9H9W3"/>
<dbReference type="Gene3D" id="1.10.287.70">
    <property type="match status" value="1"/>
</dbReference>
<keyword evidence="12" id="KW-1185">Reference proteome</keyword>
<dbReference type="InterPro" id="IPR003280">
    <property type="entry name" value="2pore_dom_K_chnl"/>
</dbReference>
<evidence type="ECO:0000313" key="11">
    <source>
        <dbReference type="EMBL" id="EFX71471.1"/>
    </source>
</evidence>
<comment type="similarity">
    <text evidence="8">Belongs to the two pore domain potassium channel (TC 1.A.1.8) family.</text>
</comment>
<keyword evidence="4 9" id="KW-1133">Transmembrane helix</keyword>
<evidence type="ECO:0000256" key="4">
    <source>
        <dbReference type="ARBA" id="ARBA00022989"/>
    </source>
</evidence>
<accession>E9H9W3</accession>
<feature type="transmembrane region" description="Helical" evidence="9">
    <location>
        <begin position="133"/>
        <end position="154"/>
    </location>
</feature>
<dbReference type="GO" id="GO:0015271">
    <property type="term" value="F:outward rectifier potassium channel activity"/>
    <property type="evidence" value="ECO:0000318"/>
    <property type="project" value="GO_Central"/>
</dbReference>
<evidence type="ECO:0000256" key="2">
    <source>
        <dbReference type="ARBA" id="ARBA00022448"/>
    </source>
</evidence>
<dbReference type="InterPro" id="IPR013099">
    <property type="entry name" value="K_chnl_dom"/>
</dbReference>
<gene>
    <name evidence="11" type="ORF">DAPPUDRAFT_327123</name>
</gene>
<reference evidence="11 12" key="1">
    <citation type="journal article" date="2011" name="Science">
        <title>The ecoresponsive genome of Daphnia pulex.</title>
        <authorList>
            <person name="Colbourne J.K."/>
            <person name="Pfrender M.E."/>
            <person name="Gilbert D."/>
            <person name="Thomas W.K."/>
            <person name="Tucker A."/>
            <person name="Oakley T.H."/>
            <person name="Tokishita S."/>
            <person name="Aerts A."/>
            <person name="Arnold G.J."/>
            <person name="Basu M.K."/>
            <person name="Bauer D.J."/>
            <person name="Caceres C.E."/>
            <person name="Carmel L."/>
            <person name="Casola C."/>
            <person name="Choi J.H."/>
            <person name="Detter J.C."/>
            <person name="Dong Q."/>
            <person name="Dusheyko S."/>
            <person name="Eads B.D."/>
            <person name="Frohlich T."/>
            <person name="Geiler-Samerotte K.A."/>
            <person name="Gerlach D."/>
            <person name="Hatcher P."/>
            <person name="Jogdeo S."/>
            <person name="Krijgsveld J."/>
            <person name="Kriventseva E.V."/>
            <person name="Kultz D."/>
            <person name="Laforsch C."/>
            <person name="Lindquist E."/>
            <person name="Lopez J."/>
            <person name="Manak J.R."/>
            <person name="Muller J."/>
            <person name="Pangilinan J."/>
            <person name="Patwardhan R.P."/>
            <person name="Pitluck S."/>
            <person name="Pritham E.J."/>
            <person name="Rechtsteiner A."/>
            <person name="Rho M."/>
            <person name="Rogozin I.B."/>
            <person name="Sakarya O."/>
            <person name="Salamov A."/>
            <person name="Schaack S."/>
            <person name="Shapiro H."/>
            <person name="Shiga Y."/>
            <person name="Skalitzky C."/>
            <person name="Smith Z."/>
            <person name="Souvorov A."/>
            <person name="Sung W."/>
            <person name="Tang Z."/>
            <person name="Tsuchiya D."/>
            <person name="Tu H."/>
            <person name="Vos H."/>
            <person name="Wang M."/>
            <person name="Wolf Y.I."/>
            <person name="Yamagata H."/>
            <person name="Yamada T."/>
            <person name="Ye Y."/>
            <person name="Shaw J.R."/>
            <person name="Andrews J."/>
            <person name="Crease T.J."/>
            <person name="Tang H."/>
            <person name="Lucas S.M."/>
            <person name="Robertson H.M."/>
            <person name="Bork P."/>
            <person name="Koonin E.V."/>
            <person name="Zdobnov E.M."/>
            <person name="Grigoriev I.V."/>
            <person name="Lynch M."/>
            <person name="Boore J.L."/>
        </authorList>
    </citation>
    <scope>NUCLEOTIDE SEQUENCE [LARGE SCALE GENOMIC DNA]</scope>
</reference>
<feature type="transmembrane region" description="Helical" evidence="9">
    <location>
        <begin position="266"/>
        <end position="286"/>
    </location>
</feature>
<dbReference type="PhylomeDB" id="E9H9W3"/>
<name>E9H9W3_DAPPU</name>
<evidence type="ECO:0000256" key="5">
    <source>
        <dbReference type="ARBA" id="ARBA00023065"/>
    </source>
</evidence>
<keyword evidence="5 8" id="KW-0406">Ion transport</keyword>
<feature type="transmembrane region" description="Helical" evidence="9">
    <location>
        <begin position="166"/>
        <end position="184"/>
    </location>
</feature>
<comment type="subcellular location">
    <subcellularLocation>
        <location evidence="1">Membrane</location>
        <topology evidence="1">Multi-pass membrane protein</topology>
    </subcellularLocation>
</comment>
<keyword evidence="7 8" id="KW-0407">Ion channel</keyword>
<evidence type="ECO:0000256" key="6">
    <source>
        <dbReference type="ARBA" id="ARBA00023136"/>
    </source>
</evidence>
<dbReference type="InParanoid" id="E9H9W3"/>
<proteinExistence type="inferred from homology"/>
<protein>
    <recommendedName>
        <fullName evidence="10">Potassium channel domain-containing protein</fullName>
    </recommendedName>
</protein>
<dbReference type="PANTHER" id="PTHR11003">
    <property type="entry name" value="POTASSIUM CHANNEL, SUBFAMILY K"/>
    <property type="match status" value="1"/>
</dbReference>
<dbReference type="FunCoup" id="E9H9W3">
    <property type="interactions" value="34"/>
</dbReference>
<dbReference type="KEGG" id="dpx:DAPPUDRAFT_327123"/>
<evidence type="ECO:0000313" key="12">
    <source>
        <dbReference type="Proteomes" id="UP000000305"/>
    </source>
</evidence>
<dbReference type="GO" id="GO:0022841">
    <property type="term" value="F:potassium ion leak channel activity"/>
    <property type="evidence" value="ECO:0000318"/>
    <property type="project" value="GO_Central"/>
</dbReference>
<evidence type="ECO:0000259" key="10">
    <source>
        <dbReference type="Pfam" id="PF07885"/>
    </source>
</evidence>
<organism evidence="11 12">
    <name type="scientific">Daphnia pulex</name>
    <name type="common">Water flea</name>
    <dbReference type="NCBI Taxonomy" id="6669"/>
    <lineage>
        <taxon>Eukaryota</taxon>
        <taxon>Metazoa</taxon>
        <taxon>Ecdysozoa</taxon>
        <taxon>Arthropoda</taxon>
        <taxon>Crustacea</taxon>
        <taxon>Branchiopoda</taxon>
        <taxon>Diplostraca</taxon>
        <taxon>Cladocera</taxon>
        <taxon>Anomopoda</taxon>
        <taxon>Daphniidae</taxon>
        <taxon>Daphnia</taxon>
    </lineage>
</organism>
<dbReference type="Pfam" id="PF07885">
    <property type="entry name" value="Ion_trans_2"/>
    <property type="match status" value="2"/>
</dbReference>
<keyword evidence="6 9" id="KW-0472">Membrane</keyword>
<dbReference type="eggNOG" id="KOG1418">
    <property type="taxonomic scope" value="Eukaryota"/>
</dbReference>
<dbReference type="Proteomes" id="UP000000305">
    <property type="component" value="Unassembled WGS sequence"/>
</dbReference>
<sequence length="380" mass="42927">MAMDRQRAELRHRRNRRLRSAMVLKTKLKDCCRKITAFFFTQIGVCGLIVGYTIVGAFMFIALEAEAQHPLTQQVITRRRSCVDYLWNITHHLNVLNYDQWRQDVNRTVFEYQAQMVRHIRRGYDGTDENPLLMRWTIPAALMYCITIYTTIGYGNLTPRTAGGKFATVIYAMVGIPLMLLYMANVGEILATSFKFTYKKMCKCPRRRRRGQLAPEVATIPVSQEPVRDKKRKKHKTDPAATISVSVIPVEPAEEDDPTAYDPQTVSVTSCLVVMSSFVIGGAILFSVWEGWGYVDGSYFCFTSLLTIGFGDFVPGQTIAHSQDAIDSKLIICAVYLLLGMALLAMCFNLMQESVFMKIKRLGRRLGLLRDRSAAAPAAS</sequence>
<keyword evidence="2 8" id="KW-0813">Transport</keyword>
<dbReference type="HOGENOM" id="CLU_022504_5_2_1"/>
<dbReference type="AlphaFoldDB" id="E9H9W3"/>
<keyword evidence="3 8" id="KW-0812">Transmembrane</keyword>
<feature type="transmembrane region" description="Helical" evidence="9">
    <location>
        <begin position="35"/>
        <end position="63"/>
    </location>
</feature>
<dbReference type="EMBL" id="GL732609">
    <property type="protein sequence ID" value="EFX71471.1"/>
    <property type="molecule type" value="Genomic_DNA"/>
</dbReference>
<dbReference type="GO" id="GO:0005886">
    <property type="term" value="C:plasma membrane"/>
    <property type="evidence" value="ECO:0000318"/>
    <property type="project" value="GO_Central"/>
</dbReference>
<dbReference type="GO" id="GO:0071805">
    <property type="term" value="P:potassium ion transmembrane transport"/>
    <property type="evidence" value="ECO:0000318"/>
    <property type="project" value="GO_Central"/>
</dbReference>
<feature type="domain" description="Potassium channel" evidence="10">
    <location>
        <begin position="133"/>
        <end position="190"/>
    </location>
</feature>
<evidence type="ECO:0000256" key="3">
    <source>
        <dbReference type="ARBA" id="ARBA00022692"/>
    </source>
</evidence>
<evidence type="ECO:0000256" key="1">
    <source>
        <dbReference type="ARBA" id="ARBA00004141"/>
    </source>
</evidence>
<evidence type="ECO:0000256" key="9">
    <source>
        <dbReference type="SAM" id="Phobius"/>
    </source>
</evidence>
<evidence type="ECO:0000256" key="7">
    <source>
        <dbReference type="ARBA" id="ARBA00023303"/>
    </source>
</evidence>
<feature type="transmembrane region" description="Helical" evidence="9">
    <location>
        <begin position="298"/>
        <end position="316"/>
    </location>
</feature>
<feature type="domain" description="Potassium channel" evidence="10">
    <location>
        <begin position="275"/>
        <end position="354"/>
    </location>
</feature>
<dbReference type="PANTHER" id="PTHR11003:SF352">
    <property type="entry name" value="BCDNA.GH04802-RELATED"/>
    <property type="match status" value="1"/>
</dbReference>
<dbReference type="PRINTS" id="PR01333">
    <property type="entry name" value="2POREKCHANEL"/>
</dbReference>
<evidence type="ECO:0000256" key="8">
    <source>
        <dbReference type="RuleBase" id="RU003857"/>
    </source>
</evidence>
<feature type="transmembrane region" description="Helical" evidence="9">
    <location>
        <begin position="328"/>
        <end position="351"/>
    </location>
</feature>
<dbReference type="OrthoDB" id="297496at2759"/>